<dbReference type="PROSITE" id="PS00108">
    <property type="entry name" value="PROTEIN_KINASE_ST"/>
    <property type="match status" value="1"/>
</dbReference>
<evidence type="ECO:0000256" key="7">
    <source>
        <dbReference type="ARBA" id="ARBA00022553"/>
    </source>
</evidence>
<dbReference type="Pfam" id="PF00069">
    <property type="entry name" value="Pkinase"/>
    <property type="match status" value="1"/>
</dbReference>
<dbReference type="PROSITE" id="PS50011">
    <property type="entry name" value="PROTEIN_KINASE_DOM"/>
    <property type="match status" value="1"/>
</dbReference>
<dbReference type="PROSITE" id="PS00107">
    <property type="entry name" value="PROTEIN_KINASE_ATP"/>
    <property type="match status" value="1"/>
</dbReference>
<dbReference type="Gene3D" id="1.10.510.10">
    <property type="entry name" value="Transferase(Phosphotransferase) domain 1"/>
    <property type="match status" value="1"/>
</dbReference>
<keyword evidence="20" id="KW-1185">Reference proteome</keyword>
<sequence length="1206" mass="134997">MKNPTTAFEVWEASLQGISSTGNTYSSDETSAQFLVNHLNIARRLLIVSSKYKFSSQIPQAVRSCISLVLYQYEINSLDDLIGMVAAKLGGTKVASIAFIAHGTESEIYLTVNKKRILSAETIFNNNPIRDFFCALVDNFLDRSADGARFDFLGCRLAQEEMGKLIIQELKKITKCKVDFSKDLPGSDTRVLQVINDVEQVLPVGALYFIPEKLKDVLYGPIESRSRSQSMAEYEKIRTVGKGAFGTAVLYRNKNDDSLVILKEINMHDLTAGERQLSMNEVRVLSMLHHPNIISYYDSFEEDGVLMIKMEYADGGTLQQYLSNLKTTLEENEILDLFKQIVSAICHMHEHNILHRDLKTANIFLTKDGLVKVGDFGISKMLTTRQGGANTVLGTPYYISPEMCEGKPYNEKSDIWALGCILYEMACLQKTFEGSNLPALVNKIVKGQFAPIRGHYSYDFKQLVRDLLQKHPEYRPTAREVLYDRLPELIEQFEPKRNDSDKDSEAVDKRKTDSRNTLRQPRSVLYRVQVNELDISLFPVPLPPKSRIKEVAVSFTHFIALTYDLMVYTWGEGKKGQLGHGTREPWLDKPKCIELLIEKSITKVCAGDGFSVFSSDNGIVMTCGDGSQGCLGYGDWNSSSKPKLVEKLLSVDVLSVSCGPHHVVVVGGEGDAYAWGCGSLGRLGTGSEEDCCFPTVVQLPENITVTKAFCGSDGTMFVTDTGMVLACGSNEYNKLGLSERRMFIMQVKQLMVKSEVDKWLIPTRVNCLRTKVVSISMGLTHTVVLLEPGKIITFGNNQDGQLGCGHTRNSLTPMLVKRMEDKCVMMVQCGSTFTVAGTIDNTVYFWGGRHVFSYPTVGMELDRHYQQDPLIDSLHTFHHKEKNRIPVIIDNDASEPNETFASEMNKIGQPQSPKEITSDKKDIILQPQEILALYASEAQVARGEIISLSDLYCSGTQLFLAVDTTVPLPRGNKKRGKGKKGQESETNYLKKINSYEDGVTLNSHVNYNAVMSVTSDSLGPTPAWLKEELAGPVIPGMTGSSVAEQKHRESSETKEKPFPLIQPVDVNVHRNSTGAAAKNNDISKLSSSRAESSRHSREVILKYEIQRLALEKKKTEEIVQELENSLSYQVIHKANFPTQVQEESLEKEITRIQKELEHQKQVFKDYQDRINKLEDQSKILEYQQNSPVKKSWSIPGIKSSNICCIQ</sequence>
<keyword evidence="6" id="KW-0723">Serine/threonine-protein kinase</keyword>
<keyword evidence="17" id="KW-0175">Coiled coil</keyword>
<keyword evidence="11 16" id="KW-0547">Nucleotide-binding</keyword>
<evidence type="ECO:0000259" key="19">
    <source>
        <dbReference type="PROSITE" id="PS50011"/>
    </source>
</evidence>
<feature type="domain" description="Protein kinase" evidence="19">
    <location>
        <begin position="234"/>
        <end position="489"/>
    </location>
</feature>
<keyword evidence="5" id="KW-0963">Cytoplasm</keyword>
<evidence type="ECO:0000256" key="14">
    <source>
        <dbReference type="ARBA" id="ARBA00022842"/>
    </source>
</evidence>
<feature type="repeat" description="RCC1" evidence="15">
    <location>
        <begin position="565"/>
        <end position="617"/>
    </location>
</feature>
<evidence type="ECO:0000256" key="13">
    <source>
        <dbReference type="ARBA" id="ARBA00022840"/>
    </source>
</evidence>
<dbReference type="PROSITE" id="PS50012">
    <property type="entry name" value="RCC1_3"/>
    <property type="match status" value="5"/>
</dbReference>
<keyword evidence="8" id="KW-0808">Transferase</keyword>
<evidence type="ECO:0000256" key="2">
    <source>
        <dbReference type="ARBA" id="ARBA00004496"/>
    </source>
</evidence>
<evidence type="ECO:0000256" key="10">
    <source>
        <dbReference type="ARBA" id="ARBA00022737"/>
    </source>
</evidence>
<keyword evidence="14" id="KW-0460">Magnesium</keyword>
<proteinExistence type="inferred from homology"/>
<evidence type="ECO:0000256" key="4">
    <source>
        <dbReference type="ARBA" id="ARBA00012513"/>
    </source>
</evidence>
<dbReference type="Proteomes" id="UP000694941">
    <property type="component" value="Unplaced"/>
</dbReference>
<dbReference type="CDD" id="cd08215">
    <property type="entry name" value="STKc_Nek"/>
    <property type="match status" value="1"/>
</dbReference>
<evidence type="ECO:0000256" key="3">
    <source>
        <dbReference type="ARBA" id="ARBA00010886"/>
    </source>
</evidence>
<feature type="coiled-coil region" evidence="17">
    <location>
        <begin position="1105"/>
        <end position="1183"/>
    </location>
</feature>
<evidence type="ECO:0000256" key="15">
    <source>
        <dbReference type="PROSITE-ProRule" id="PRU00235"/>
    </source>
</evidence>
<dbReference type="InterPro" id="IPR058923">
    <property type="entry name" value="RCC1-like_dom"/>
</dbReference>
<feature type="repeat" description="RCC1" evidence="15">
    <location>
        <begin position="670"/>
        <end position="721"/>
    </location>
</feature>
<comment type="subcellular location">
    <subcellularLocation>
        <location evidence="2">Cytoplasm</location>
    </subcellularLocation>
</comment>
<dbReference type="EC" id="2.7.11.1" evidence="4"/>
<feature type="binding site" evidence="16">
    <location>
        <position position="263"/>
    </location>
    <ligand>
        <name>ATP</name>
        <dbReference type="ChEBI" id="CHEBI:30616"/>
    </ligand>
</feature>
<evidence type="ECO:0000313" key="21">
    <source>
        <dbReference type="RefSeq" id="XP_022250142.1"/>
    </source>
</evidence>
<dbReference type="Gene3D" id="3.30.200.20">
    <property type="entry name" value="Phosphorylase Kinase, domain 1"/>
    <property type="match status" value="1"/>
</dbReference>
<dbReference type="InterPro" id="IPR017441">
    <property type="entry name" value="Protein_kinase_ATP_BS"/>
</dbReference>
<evidence type="ECO:0000256" key="12">
    <source>
        <dbReference type="ARBA" id="ARBA00022777"/>
    </source>
</evidence>
<evidence type="ECO:0000256" key="18">
    <source>
        <dbReference type="SAM" id="MobiDB-lite"/>
    </source>
</evidence>
<dbReference type="RefSeq" id="XP_022250142.1">
    <property type="nucleotide sequence ID" value="XM_022394434.1"/>
</dbReference>
<evidence type="ECO:0000256" key="16">
    <source>
        <dbReference type="PROSITE-ProRule" id="PRU10141"/>
    </source>
</evidence>
<keyword evidence="13 16" id="KW-0067">ATP-binding</keyword>
<dbReference type="SUPFAM" id="SSF50985">
    <property type="entry name" value="RCC1/BLIP-II"/>
    <property type="match status" value="1"/>
</dbReference>
<reference evidence="21" key="1">
    <citation type="submission" date="2025-08" db="UniProtKB">
        <authorList>
            <consortium name="RefSeq"/>
        </authorList>
    </citation>
    <scope>IDENTIFICATION</scope>
    <source>
        <tissue evidence="21">Muscle</tissue>
    </source>
</reference>
<dbReference type="Gene3D" id="2.130.10.30">
    <property type="entry name" value="Regulator of chromosome condensation 1/beta-lactamase-inhibitor protein II"/>
    <property type="match status" value="1"/>
</dbReference>
<organism evidence="20 21">
    <name type="scientific">Limulus polyphemus</name>
    <name type="common">Atlantic horseshoe crab</name>
    <dbReference type="NCBI Taxonomy" id="6850"/>
    <lineage>
        <taxon>Eukaryota</taxon>
        <taxon>Metazoa</taxon>
        <taxon>Ecdysozoa</taxon>
        <taxon>Arthropoda</taxon>
        <taxon>Chelicerata</taxon>
        <taxon>Merostomata</taxon>
        <taxon>Xiphosura</taxon>
        <taxon>Limulidae</taxon>
        <taxon>Limulus</taxon>
    </lineage>
</organism>
<name>A0ABM1T2N6_LIMPO</name>
<dbReference type="PRINTS" id="PR00633">
    <property type="entry name" value="RCCNDNSATION"/>
</dbReference>
<dbReference type="PANTHER" id="PTHR44535:SF5">
    <property type="entry name" value="PROTEIN KINASE DOMAIN-CONTAINING PROTEIN"/>
    <property type="match status" value="1"/>
</dbReference>
<keyword evidence="9" id="KW-0479">Metal-binding</keyword>
<dbReference type="InterPro" id="IPR011009">
    <property type="entry name" value="Kinase-like_dom_sf"/>
</dbReference>
<dbReference type="InterPro" id="IPR000719">
    <property type="entry name" value="Prot_kinase_dom"/>
</dbReference>
<dbReference type="SMART" id="SM00220">
    <property type="entry name" value="S_TKc"/>
    <property type="match status" value="1"/>
</dbReference>
<dbReference type="PANTHER" id="PTHR44535">
    <property type="entry name" value="PROTEIN CBG16200"/>
    <property type="match status" value="1"/>
</dbReference>
<protein>
    <recommendedName>
        <fullName evidence="4">non-specific serine/threonine protein kinase</fullName>
        <ecNumber evidence="4">2.7.11.1</ecNumber>
    </recommendedName>
</protein>
<keyword evidence="10" id="KW-0677">Repeat</keyword>
<dbReference type="SUPFAM" id="SSF56112">
    <property type="entry name" value="Protein kinase-like (PK-like)"/>
    <property type="match status" value="1"/>
</dbReference>
<comment type="similarity">
    <text evidence="3">Belongs to the protein kinase superfamily. NEK Ser/Thr protein kinase family. NIMA subfamily.</text>
</comment>
<feature type="region of interest" description="Disordered" evidence="18">
    <location>
        <begin position="494"/>
        <end position="516"/>
    </location>
</feature>
<feature type="repeat" description="RCC1" evidence="15">
    <location>
        <begin position="618"/>
        <end position="669"/>
    </location>
</feature>
<dbReference type="GeneID" id="106466425"/>
<dbReference type="Pfam" id="PF25390">
    <property type="entry name" value="WD40_RLD"/>
    <property type="match status" value="1"/>
</dbReference>
<dbReference type="InterPro" id="IPR025592">
    <property type="entry name" value="DUF4347"/>
</dbReference>
<dbReference type="InterPro" id="IPR008271">
    <property type="entry name" value="Ser/Thr_kinase_AS"/>
</dbReference>
<dbReference type="InterPro" id="IPR051997">
    <property type="entry name" value="STK_NEK"/>
</dbReference>
<evidence type="ECO:0000256" key="17">
    <source>
        <dbReference type="SAM" id="Coils"/>
    </source>
</evidence>
<keyword evidence="12" id="KW-0418">Kinase</keyword>
<evidence type="ECO:0000256" key="1">
    <source>
        <dbReference type="ARBA" id="ARBA00001946"/>
    </source>
</evidence>
<evidence type="ECO:0000256" key="11">
    <source>
        <dbReference type="ARBA" id="ARBA00022741"/>
    </source>
</evidence>
<evidence type="ECO:0000313" key="20">
    <source>
        <dbReference type="Proteomes" id="UP000694941"/>
    </source>
</evidence>
<evidence type="ECO:0000256" key="8">
    <source>
        <dbReference type="ARBA" id="ARBA00022679"/>
    </source>
</evidence>
<feature type="repeat" description="RCC1" evidence="15">
    <location>
        <begin position="789"/>
        <end position="840"/>
    </location>
</feature>
<keyword evidence="7" id="KW-0597">Phosphoprotein</keyword>
<dbReference type="InterPro" id="IPR000408">
    <property type="entry name" value="Reg_chr_condens"/>
</dbReference>
<comment type="cofactor">
    <cofactor evidence="1">
        <name>Mg(2+)</name>
        <dbReference type="ChEBI" id="CHEBI:18420"/>
    </cofactor>
</comment>
<feature type="repeat" description="RCC1" evidence="15">
    <location>
        <begin position="722"/>
        <end position="788"/>
    </location>
</feature>
<gene>
    <name evidence="21" type="primary">LOC106466425</name>
</gene>
<evidence type="ECO:0000256" key="6">
    <source>
        <dbReference type="ARBA" id="ARBA00022527"/>
    </source>
</evidence>
<accession>A0ABM1T2N6</accession>
<dbReference type="Pfam" id="PF14252">
    <property type="entry name" value="DUF4347"/>
    <property type="match status" value="1"/>
</dbReference>
<dbReference type="InterPro" id="IPR009091">
    <property type="entry name" value="RCC1/BLIP-II"/>
</dbReference>
<evidence type="ECO:0000256" key="9">
    <source>
        <dbReference type="ARBA" id="ARBA00022723"/>
    </source>
</evidence>
<evidence type="ECO:0000256" key="5">
    <source>
        <dbReference type="ARBA" id="ARBA00022490"/>
    </source>
</evidence>